<keyword evidence="3" id="KW-1185">Reference proteome</keyword>
<accession>A0A0V1GCE1</accession>
<comment type="caution">
    <text evidence="2">The sequence shown here is derived from an EMBL/GenBank/DDBJ whole genome shotgun (WGS) entry which is preliminary data.</text>
</comment>
<protein>
    <submittedName>
        <fullName evidence="2">Uncharacterized protein</fullName>
    </submittedName>
</protein>
<name>A0A0V1GCE1_9BILA</name>
<proteinExistence type="predicted"/>
<evidence type="ECO:0000256" key="1">
    <source>
        <dbReference type="SAM" id="MobiDB-lite"/>
    </source>
</evidence>
<reference evidence="2 3" key="1">
    <citation type="submission" date="2015-01" db="EMBL/GenBank/DDBJ databases">
        <title>Evolution of Trichinella species and genotypes.</title>
        <authorList>
            <person name="Korhonen P.K."/>
            <person name="Edoardo P."/>
            <person name="Giuseppe L.R."/>
            <person name="Gasser R.B."/>
        </authorList>
    </citation>
    <scope>NUCLEOTIDE SEQUENCE [LARGE SCALE GENOMIC DNA]</scope>
    <source>
        <strain evidence="2">ISS1029</strain>
    </source>
</reference>
<organism evidence="2 3">
    <name type="scientific">Trichinella zimbabwensis</name>
    <dbReference type="NCBI Taxonomy" id="268475"/>
    <lineage>
        <taxon>Eukaryota</taxon>
        <taxon>Metazoa</taxon>
        <taxon>Ecdysozoa</taxon>
        <taxon>Nematoda</taxon>
        <taxon>Enoplea</taxon>
        <taxon>Dorylaimia</taxon>
        <taxon>Trichinellida</taxon>
        <taxon>Trichinellidae</taxon>
        <taxon>Trichinella</taxon>
    </lineage>
</organism>
<dbReference type="Proteomes" id="UP000055024">
    <property type="component" value="Unassembled WGS sequence"/>
</dbReference>
<gene>
    <name evidence="2" type="ORF">T11_12943</name>
</gene>
<feature type="compositionally biased region" description="Basic and acidic residues" evidence="1">
    <location>
        <begin position="1"/>
        <end position="10"/>
    </location>
</feature>
<evidence type="ECO:0000313" key="2">
    <source>
        <dbReference type="EMBL" id="KRY95901.1"/>
    </source>
</evidence>
<feature type="region of interest" description="Disordered" evidence="1">
    <location>
        <begin position="1"/>
        <end position="25"/>
    </location>
</feature>
<sequence>MSAKLFEGKSPRYGQNSGGVDFVEGKRHGAEKKPLTLFWGVGGEKTALGGKMGATLFGESRPGTDKIQVVWILWRENGTVQKGSLQGSSGDSRPGLKKWKGRWWGENGIGASKW</sequence>
<evidence type="ECO:0000313" key="3">
    <source>
        <dbReference type="Proteomes" id="UP000055024"/>
    </source>
</evidence>
<dbReference type="AlphaFoldDB" id="A0A0V1GCE1"/>
<dbReference type="EMBL" id="JYDP01003323">
    <property type="protein sequence ID" value="KRY95901.1"/>
    <property type="molecule type" value="Genomic_DNA"/>
</dbReference>